<organism evidence="1 2">
    <name type="scientific">Glycomyces luteolus</name>
    <dbReference type="NCBI Taxonomy" id="2670330"/>
    <lineage>
        <taxon>Bacteria</taxon>
        <taxon>Bacillati</taxon>
        <taxon>Actinomycetota</taxon>
        <taxon>Actinomycetes</taxon>
        <taxon>Glycomycetales</taxon>
        <taxon>Glycomycetaceae</taxon>
        <taxon>Glycomyces</taxon>
    </lineage>
</organism>
<keyword evidence="2" id="KW-1185">Reference proteome</keyword>
<dbReference type="AlphaFoldDB" id="A0A9X3PD03"/>
<evidence type="ECO:0000313" key="2">
    <source>
        <dbReference type="Proteomes" id="UP001146067"/>
    </source>
</evidence>
<evidence type="ECO:0000313" key="1">
    <source>
        <dbReference type="EMBL" id="MDA1361200.1"/>
    </source>
</evidence>
<comment type="caution">
    <text evidence="1">The sequence shown here is derived from an EMBL/GenBank/DDBJ whole genome shotgun (WGS) entry which is preliminary data.</text>
</comment>
<dbReference type="EMBL" id="JAPZVP010000013">
    <property type="protein sequence ID" value="MDA1361200.1"/>
    <property type="molecule type" value="Genomic_DNA"/>
</dbReference>
<name>A0A9X3PD03_9ACTN</name>
<dbReference type="RefSeq" id="WP_270111180.1">
    <property type="nucleotide sequence ID" value="NZ_JAPZVP010000013.1"/>
</dbReference>
<dbReference type="Proteomes" id="UP001146067">
    <property type="component" value="Unassembled WGS sequence"/>
</dbReference>
<protein>
    <submittedName>
        <fullName evidence="1">Uncharacterized protein</fullName>
    </submittedName>
</protein>
<gene>
    <name evidence="1" type="ORF">O1R50_16330</name>
</gene>
<accession>A0A9X3PD03</accession>
<proteinExistence type="predicted"/>
<reference evidence="1" key="1">
    <citation type="submission" date="2022-12" db="EMBL/GenBank/DDBJ databases">
        <title>Gycomyces niveus sp.nov.,a novel actinomycete isolated from soil in Shouguan.</title>
        <authorList>
            <person name="Yang X."/>
        </authorList>
    </citation>
    <scope>NUCLEOTIDE SEQUENCE</scope>
    <source>
        <strain evidence="1">NEAU-A15</strain>
    </source>
</reference>
<sequence length="58" mass="6774">MTSTTNHTLQELEKALTIRWVVEQAIAHLHQFKRLAVRWERCLDLLEGFPKRAASLIC</sequence>